<reference evidence="2 3" key="1">
    <citation type="submission" date="2016-10" db="EMBL/GenBank/DDBJ databases">
        <authorList>
            <person name="de Groot N.N."/>
        </authorList>
    </citation>
    <scope>NUCLEOTIDE SEQUENCE [LARGE SCALE GENOMIC DNA]</scope>
    <source>
        <strain evidence="2 3">LMG 24775</strain>
    </source>
</reference>
<proteinExistence type="predicted"/>
<dbReference type="EMBL" id="FNPE01000019">
    <property type="protein sequence ID" value="SDZ35363.1"/>
    <property type="molecule type" value="Genomic_DNA"/>
</dbReference>
<feature type="signal peptide" evidence="1">
    <location>
        <begin position="1"/>
        <end position="29"/>
    </location>
</feature>
<evidence type="ECO:0000313" key="3">
    <source>
        <dbReference type="Proteomes" id="UP000183417"/>
    </source>
</evidence>
<dbReference type="PROSITE" id="PS51257">
    <property type="entry name" value="PROKAR_LIPOPROTEIN"/>
    <property type="match status" value="1"/>
</dbReference>
<evidence type="ECO:0000256" key="1">
    <source>
        <dbReference type="SAM" id="SignalP"/>
    </source>
</evidence>
<evidence type="ECO:0000313" key="2">
    <source>
        <dbReference type="EMBL" id="SDZ35363.1"/>
    </source>
</evidence>
<organism evidence="2 3">
    <name type="scientific">Delftia lacustris</name>
    <dbReference type="NCBI Taxonomy" id="558537"/>
    <lineage>
        <taxon>Bacteria</taxon>
        <taxon>Pseudomonadati</taxon>
        <taxon>Pseudomonadota</taxon>
        <taxon>Betaproteobacteria</taxon>
        <taxon>Burkholderiales</taxon>
        <taxon>Comamonadaceae</taxon>
        <taxon>Delftia</taxon>
    </lineage>
</organism>
<protein>
    <submittedName>
        <fullName evidence="2">Uncharacterized protein</fullName>
    </submittedName>
</protein>
<keyword evidence="1" id="KW-0732">Signal</keyword>
<name>A0A1H3SB82_9BURK</name>
<feature type="chain" id="PRO_5010367523" evidence="1">
    <location>
        <begin position="30"/>
        <end position="195"/>
    </location>
</feature>
<gene>
    <name evidence="2" type="ORF">SAMN05421547_11954</name>
</gene>
<dbReference type="AlphaFoldDB" id="A0A1H3SB82"/>
<accession>A0A1H3SB82</accession>
<dbReference type="Proteomes" id="UP000183417">
    <property type="component" value="Unassembled WGS sequence"/>
</dbReference>
<sequence>MRLMRPLSHAMNACSKTFFTLLLAGTACATVQAAPATTTTAAAAADITTLFTDALHCRIEFPDGRDEALAQRLRAQGVTVVDRAPGESLDLLYLFATPLEIDGTQVSSITVRGGSGSIVAARATGSLQALVQRTKARPQARSSWDLEGFGELPAQYARAMPLRKGLDETPPRIVIGHVAGEAPDAVRWGCRSYDD</sequence>